<feature type="region of interest" description="Disordered" evidence="1">
    <location>
        <begin position="1"/>
        <end position="36"/>
    </location>
</feature>
<dbReference type="STRING" id="1545044.SAMN05444276_102646"/>
<proteinExistence type="predicted"/>
<reference evidence="3" key="1">
    <citation type="submission" date="2016-10" db="EMBL/GenBank/DDBJ databases">
        <authorList>
            <person name="Varghese N."/>
            <person name="Submissions S."/>
        </authorList>
    </citation>
    <scope>NUCLEOTIDE SEQUENCE [LARGE SCALE GENOMIC DNA]</scope>
    <source>
        <strain evidence="3">DSM 29303</strain>
    </source>
</reference>
<evidence type="ECO:0008006" key="4">
    <source>
        <dbReference type="Google" id="ProtNLM"/>
    </source>
</evidence>
<protein>
    <recommendedName>
        <fullName evidence="4">SGNH/GDSL hydrolase family protein</fullName>
    </recommendedName>
</protein>
<evidence type="ECO:0000313" key="3">
    <source>
        <dbReference type="Proteomes" id="UP000182944"/>
    </source>
</evidence>
<dbReference type="OrthoDB" id="500593at2"/>
<evidence type="ECO:0000256" key="1">
    <source>
        <dbReference type="SAM" id="MobiDB-lite"/>
    </source>
</evidence>
<accession>A0A1H2XW70</accession>
<name>A0A1H2XW70_9RHOB</name>
<dbReference type="Proteomes" id="UP000182944">
    <property type="component" value="Unassembled WGS sequence"/>
</dbReference>
<sequence length="515" mass="54116">MTMPSTTPTPETAAEARPRVRPPSPVGPPPRRPAPPISRAAFEAMLADPAIPDRAIRPYVMLDPLAGGPLMPQVIPNPARVDYGEAESAAAMASLNGVARWRRLQAYRQRIAAGWRGPKVVAEGDSWFQYPFLIDDVVDHLSGVWAIHCLSAAGDMLSDMARQDEVGVTVRAERPDLLILSGGGNDVLGAGLGRCLVPWRPGARADDLIGPGFAPLLGATLELYGNLIETGLSAGAPRVVCHSYDRVVAANGRWLGQPLARLGIVDPTLQSAVLGLLIDRFHAGLTALAARFGGRVIVADCRGSVPRGQWHDELHPTSFGFRGPAGIIRAAARHIGLGEAVPGGLESVDLAPPEEAVAPARPLPVADAAAIEALLALPEDALMNEIGRRDTLISLRPDAAQTLTLEVAPVGLEGVGDAFAALGQRLFGRWHRELYGLVCGPAPADAAARDELRGALGLGETAMVGALTAALSALGCPPLLAPMIAILIVKKGIYPAWEETCAWWGQQLDPAPPQG</sequence>
<dbReference type="AlphaFoldDB" id="A0A1H2XW70"/>
<dbReference type="EMBL" id="FNNA01000002">
    <property type="protein sequence ID" value="SDW97050.1"/>
    <property type="molecule type" value="Genomic_DNA"/>
</dbReference>
<keyword evidence="3" id="KW-1185">Reference proteome</keyword>
<feature type="compositionally biased region" description="Pro residues" evidence="1">
    <location>
        <begin position="21"/>
        <end position="36"/>
    </location>
</feature>
<evidence type="ECO:0000313" key="2">
    <source>
        <dbReference type="EMBL" id="SDW97050.1"/>
    </source>
</evidence>
<organism evidence="2 3">
    <name type="scientific">Paracoccus sanguinis</name>
    <dbReference type="NCBI Taxonomy" id="1545044"/>
    <lineage>
        <taxon>Bacteria</taxon>
        <taxon>Pseudomonadati</taxon>
        <taxon>Pseudomonadota</taxon>
        <taxon>Alphaproteobacteria</taxon>
        <taxon>Rhodobacterales</taxon>
        <taxon>Paracoccaceae</taxon>
        <taxon>Paracoccus</taxon>
    </lineage>
</organism>
<gene>
    <name evidence="2" type="ORF">SAMN05444276_102646</name>
</gene>
<dbReference type="SUPFAM" id="SSF52266">
    <property type="entry name" value="SGNH hydrolase"/>
    <property type="match status" value="1"/>
</dbReference>
<dbReference type="RefSeq" id="WP_036735031.1">
    <property type="nucleotide sequence ID" value="NZ_FNNA01000002.1"/>
</dbReference>
<feature type="compositionally biased region" description="Low complexity" evidence="1">
    <location>
        <begin position="1"/>
        <end position="15"/>
    </location>
</feature>